<dbReference type="EMBL" id="JASPKZ010002411">
    <property type="protein sequence ID" value="KAJ9595347.1"/>
    <property type="molecule type" value="Genomic_DNA"/>
</dbReference>
<evidence type="ECO:0000313" key="2">
    <source>
        <dbReference type="Proteomes" id="UP001233999"/>
    </source>
</evidence>
<feature type="non-terminal residue" evidence="1">
    <location>
        <position position="1"/>
    </location>
</feature>
<keyword evidence="2" id="KW-1185">Reference proteome</keyword>
<reference evidence="1" key="1">
    <citation type="journal article" date="2023" name="IScience">
        <title>Live-bearing cockroach genome reveals convergent evolutionary mechanisms linked to viviparity in insects and beyond.</title>
        <authorList>
            <person name="Fouks B."/>
            <person name="Harrison M.C."/>
            <person name="Mikhailova A.A."/>
            <person name="Marchal E."/>
            <person name="English S."/>
            <person name="Carruthers M."/>
            <person name="Jennings E.C."/>
            <person name="Chiamaka E.L."/>
            <person name="Frigard R.A."/>
            <person name="Pippel M."/>
            <person name="Attardo G.M."/>
            <person name="Benoit J.B."/>
            <person name="Bornberg-Bauer E."/>
            <person name="Tobe S.S."/>
        </authorList>
    </citation>
    <scope>NUCLEOTIDE SEQUENCE</scope>
    <source>
        <strain evidence="1">Stay&amp;Tobe</strain>
    </source>
</reference>
<comment type="caution">
    <text evidence="1">The sequence shown here is derived from an EMBL/GenBank/DDBJ whole genome shotgun (WGS) entry which is preliminary data.</text>
</comment>
<reference evidence="1" key="2">
    <citation type="submission" date="2023-05" db="EMBL/GenBank/DDBJ databases">
        <authorList>
            <person name="Fouks B."/>
        </authorList>
    </citation>
    <scope>NUCLEOTIDE SEQUENCE</scope>
    <source>
        <strain evidence="1">Stay&amp;Tobe</strain>
        <tissue evidence="1">Testes</tissue>
    </source>
</reference>
<evidence type="ECO:0000313" key="1">
    <source>
        <dbReference type="EMBL" id="KAJ9595347.1"/>
    </source>
</evidence>
<organism evidence="1 2">
    <name type="scientific">Diploptera punctata</name>
    <name type="common">Pacific beetle cockroach</name>
    <dbReference type="NCBI Taxonomy" id="6984"/>
    <lineage>
        <taxon>Eukaryota</taxon>
        <taxon>Metazoa</taxon>
        <taxon>Ecdysozoa</taxon>
        <taxon>Arthropoda</taxon>
        <taxon>Hexapoda</taxon>
        <taxon>Insecta</taxon>
        <taxon>Pterygota</taxon>
        <taxon>Neoptera</taxon>
        <taxon>Polyneoptera</taxon>
        <taxon>Dictyoptera</taxon>
        <taxon>Blattodea</taxon>
        <taxon>Blaberoidea</taxon>
        <taxon>Blaberidae</taxon>
        <taxon>Diplopterinae</taxon>
        <taxon>Diploptera</taxon>
    </lineage>
</organism>
<accession>A0AAD8EMV4</accession>
<gene>
    <name evidence="1" type="ORF">L9F63_027267</name>
</gene>
<dbReference type="Proteomes" id="UP001233999">
    <property type="component" value="Unassembled WGS sequence"/>
</dbReference>
<sequence>DIKISRILITHSIKNHESIQKSHKYIKETLKYCRTLLKMSRRHKICAERGDKLQLHFKVNPIRNIHKARILIKLILIKNHELLLSLLKCQERQYKNIVEHRIEIPIINITKARDITNICRQFDINLHSIQNMKKKRQTQ</sequence>
<protein>
    <submittedName>
        <fullName evidence="1">Uncharacterized protein</fullName>
    </submittedName>
</protein>
<name>A0AAD8EMV4_DIPPU</name>
<proteinExistence type="predicted"/>
<feature type="non-terminal residue" evidence="1">
    <location>
        <position position="139"/>
    </location>
</feature>
<dbReference type="AlphaFoldDB" id="A0AAD8EMV4"/>